<organism evidence="2 3">
    <name type="scientific">Leifsonia naganoensis</name>
    <dbReference type="NCBI Taxonomy" id="150025"/>
    <lineage>
        <taxon>Bacteria</taxon>
        <taxon>Bacillati</taxon>
        <taxon>Actinomycetota</taxon>
        <taxon>Actinomycetes</taxon>
        <taxon>Micrococcales</taxon>
        <taxon>Microbacteriaceae</taxon>
        <taxon>Leifsonia</taxon>
    </lineage>
</organism>
<protein>
    <submittedName>
        <fullName evidence="2">Uncharacterized protein</fullName>
    </submittedName>
</protein>
<dbReference type="EMBL" id="JACCHJ010000001">
    <property type="protein sequence ID" value="NYK09422.1"/>
    <property type="molecule type" value="Genomic_DNA"/>
</dbReference>
<dbReference type="AlphaFoldDB" id="A0A853DJN0"/>
<proteinExistence type="predicted"/>
<keyword evidence="1" id="KW-0732">Signal</keyword>
<evidence type="ECO:0000313" key="3">
    <source>
        <dbReference type="Proteomes" id="UP000521075"/>
    </source>
</evidence>
<keyword evidence="3" id="KW-1185">Reference proteome</keyword>
<name>A0A853DJN0_9MICO</name>
<dbReference type="SUPFAM" id="SSF49695">
    <property type="entry name" value="gamma-Crystallin-like"/>
    <property type="match status" value="1"/>
</dbReference>
<gene>
    <name evidence="2" type="ORF">HNR14_001303</name>
</gene>
<feature type="signal peptide" evidence="1">
    <location>
        <begin position="1"/>
        <end position="20"/>
    </location>
</feature>
<reference evidence="2 3" key="1">
    <citation type="submission" date="2020-07" db="EMBL/GenBank/DDBJ databases">
        <title>Sequencing the genomes of 1000 actinobacteria strains.</title>
        <authorList>
            <person name="Klenk H.-P."/>
        </authorList>
    </citation>
    <scope>NUCLEOTIDE SEQUENCE [LARGE SCALE GENOMIC DNA]</scope>
    <source>
        <strain evidence="2 3">DSM 15166</strain>
    </source>
</reference>
<accession>A0A853DJN0</accession>
<evidence type="ECO:0000313" key="2">
    <source>
        <dbReference type="EMBL" id="NYK09422.1"/>
    </source>
</evidence>
<evidence type="ECO:0000256" key="1">
    <source>
        <dbReference type="SAM" id="SignalP"/>
    </source>
</evidence>
<sequence length="172" mass="17874">MRLVLSLSAAAILVASPLGTAEFSASHDGEYCATRIQPIGSAAAPPSPACFDSQKEVDSYIEALLAPNTGARSSAASVLIGTVYKDDNYSGGSYTFYGSGSCAGSTYGFPSLSSDWQGTISSAKAYSSCWVTLYDSTSYAGQRYNCTPSCSSLPSFNDRTKSLVFRPAGTVG</sequence>
<dbReference type="Proteomes" id="UP000521075">
    <property type="component" value="Unassembled WGS sequence"/>
</dbReference>
<feature type="chain" id="PRO_5032372079" evidence="1">
    <location>
        <begin position="21"/>
        <end position="172"/>
    </location>
</feature>
<comment type="caution">
    <text evidence="2">The sequence shown here is derived from an EMBL/GenBank/DDBJ whole genome shotgun (WGS) entry which is preliminary data.</text>
</comment>
<dbReference type="Gene3D" id="2.60.20.10">
    <property type="entry name" value="Crystallins"/>
    <property type="match status" value="1"/>
</dbReference>
<dbReference type="RefSeq" id="WP_179700396.1">
    <property type="nucleotide sequence ID" value="NZ_BAAAHA010000003.1"/>
</dbReference>
<dbReference type="InterPro" id="IPR011024">
    <property type="entry name" value="G_crystallin-like"/>
</dbReference>